<dbReference type="Proteomes" id="UP001595075">
    <property type="component" value="Unassembled WGS sequence"/>
</dbReference>
<reference evidence="1 2" key="1">
    <citation type="journal article" date="2024" name="Commun. Biol.">
        <title>Comparative genomic analysis of thermophilic fungi reveals convergent evolutionary adaptations and gene losses.</title>
        <authorList>
            <person name="Steindorff A.S."/>
            <person name="Aguilar-Pontes M.V."/>
            <person name="Robinson A.J."/>
            <person name="Andreopoulos B."/>
            <person name="LaButti K."/>
            <person name="Kuo A."/>
            <person name="Mondo S."/>
            <person name="Riley R."/>
            <person name="Otillar R."/>
            <person name="Haridas S."/>
            <person name="Lipzen A."/>
            <person name="Grimwood J."/>
            <person name="Schmutz J."/>
            <person name="Clum A."/>
            <person name="Reid I.D."/>
            <person name="Moisan M.C."/>
            <person name="Butler G."/>
            <person name="Nguyen T.T.M."/>
            <person name="Dewar K."/>
            <person name="Conant G."/>
            <person name="Drula E."/>
            <person name="Henrissat B."/>
            <person name="Hansel C."/>
            <person name="Singer S."/>
            <person name="Hutchinson M.I."/>
            <person name="de Vries R.P."/>
            <person name="Natvig D.O."/>
            <person name="Powell A.J."/>
            <person name="Tsang A."/>
            <person name="Grigoriev I.V."/>
        </authorList>
    </citation>
    <scope>NUCLEOTIDE SEQUENCE [LARGE SCALE GENOMIC DNA]</scope>
    <source>
        <strain evidence="1 2">CBS 494.80</strain>
    </source>
</reference>
<gene>
    <name evidence="1" type="ORF">VTL71DRAFT_12732</name>
</gene>
<protein>
    <submittedName>
        <fullName evidence="1">Uncharacterized protein</fullName>
    </submittedName>
</protein>
<comment type="caution">
    <text evidence="1">The sequence shown here is derived from an EMBL/GenBank/DDBJ whole genome shotgun (WGS) entry which is preliminary data.</text>
</comment>
<keyword evidence="2" id="KW-1185">Reference proteome</keyword>
<evidence type="ECO:0000313" key="1">
    <source>
        <dbReference type="EMBL" id="KAL2071497.1"/>
    </source>
</evidence>
<evidence type="ECO:0000313" key="2">
    <source>
        <dbReference type="Proteomes" id="UP001595075"/>
    </source>
</evidence>
<sequence>MFGQERGYLSSLGGVRCSSSSRATGWVAVVRTGKESDLRGEEIGERFGGGGDHTRKCNRNGLNWLG</sequence>
<dbReference type="EMBL" id="JAZHXI010000005">
    <property type="protein sequence ID" value="KAL2071497.1"/>
    <property type="molecule type" value="Genomic_DNA"/>
</dbReference>
<name>A0ABR4CNC2_9HELO</name>
<accession>A0ABR4CNC2</accession>
<proteinExistence type="predicted"/>
<organism evidence="1 2">
    <name type="scientific">Oculimacula yallundae</name>
    <dbReference type="NCBI Taxonomy" id="86028"/>
    <lineage>
        <taxon>Eukaryota</taxon>
        <taxon>Fungi</taxon>
        <taxon>Dikarya</taxon>
        <taxon>Ascomycota</taxon>
        <taxon>Pezizomycotina</taxon>
        <taxon>Leotiomycetes</taxon>
        <taxon>Helotiales</taxon>
        <taxon>Ploettnerulaceae</taxon>
        <taxon>Oculimacula</taxon>
    </lineage>
</organism>